<protein>
    <submittedName>
        <fullName evidence="2">Glycosyltransferase involved in cell wall bisynthesis</fullName>
    </submittedName>
</protein>
<dbReference type="Pfam" id="PF00534">
    <property type="entry name" value="Glycos_transf_1"/>
    <property type="match status" value="1"/>
</dbReference>
<dbReference type="CDD" id="cd03801">
    <property type="entry name" value="GT4_PimA-like"/>
    <property type="match status" value="1"/>
</dbReference>
<evidence type="ECO:0000259" key="1">
    <source>
        <dbReference type="Pfam" id="PF00534"/>
    </source>
</evidence>
<proteinExistence type="predicted"/>
<sequence>MSRIAVVVKGYPRLSETFIAQEILGLERRGIGQLIVALRKPYDPFIHELHRQISAEVLYLPEYLKDDPKRVARARRWAEQQPTYAAARALFEADLKHESNAGRHRRWGQACVFAHELPEDVTWIHTHYLHTPCSVARYAAHLSGRGWSFSAHAKDIWTSPEWELRTKLDDAAWGVTCTSVNVNYLRSLSANPAKVELVYHGLDFTGFPEPSGRPSTRDGSGEPVRLLSVGRAVAKKGYDDLLTALARLPAGLNWHFTHIGGGELSDTLKAQADKLGLSARVTWMGARPREEVIAASLEADLFVLPSKVTKSGDRDGLPNVLMEAQSMGLCCLSTAVSAIPELIDNGETGILVPPADPAALADAMVRLITTPAMRDEFGLAASRKVRAEFATAPGLDRLAVKFKALV</sequence>
<dbReference type="Proteomes" id="UP000183900">
    <property type="component" value="Unassembled WGS sequence"/>
</dbReference>
<evidence type="ECO:0000313" key="3">
    <source>
        <dbReference type="Proteomes" id="UP000183900"/>
    </source>
</evidence>
<dbReference type="Gene3D" id="3.40.50.2000">
    <property type="entry name" value="Glycogen Phosphorylase B"/>
    <property type="match status" value="2"/>
</dbReference>
<feature type="domain" description="Glycosyl transferase family 1" evidence="1">
    <location>
        <begin position="223"/>
        <end position="381"/>
    </location>
</feature>
<dbReference type="EMBL" id="CYHE01000005">
    <property type="protein sequence ID" value="CUA96179.1"/>
    <property type="molecule type" value="Genomic_DNA"/>
</dbReference>
<dbReference type="RefSeq" id="WP_055455581.1">
    <property type="nucleotide sequence ID" value="NZ_CYHE01000005.1"/>
</dbReference>
<dbReference type="OrthoDB" id="9790710at2"/>
<dbReference type="InterPro" id="IPR001296">
    <property type="entry name" value="Glyco_trans_1"/>
</dbReference>
<dbReference type="GO" id="GO:0016757">
    <property type="term" value="F:glycosyltransferase activity"/>
    <property type="evidence" value="ECO:0007669"/>
    <property type="project" value="InterPro"/>
</dbReference>
<keyword evidence="3" id="KW-1185">Reference proteome</keyword>
<evidence type="ECO:0000313" key="2">
    <source>
        <dbReference type="EMBL" id="CUA96179.1"/>
    </source>
</evidence>
<keyword evidence="2" id="KW-0808">Transferase</keyword>
<name>A0A0K6HZ33_9HYPH</name>
<reference evidence="3" key="1">
    <citation type="submission" date="2015-08" db="EMBL/GenBank/DDBJ databases">
        <authorList>
            <person name="Varghese N."/>
        </authorList>
    </citation>
    <scope>NUCLEOTIDE SEQUENCE [LARGE SCALE GENOMIC DNA]</scope>
    <source>
        <strain evidence="3">DSM 23407</strain>
    </source>
</reference>
<accession>A0A0K6HZ33</accession>
<dbReference type="SUPFAM" id="SSF53756">
    <property type="entry name" value="UDP-Glycosyltransferase/glycogen phosphorylase"/>
    <property type="match status" value="1"/>
</dbReference>
<dbReference type="AlphaFoldDB" id="A0A0K6HZ33"/>
<gene>
    <name evidence="2" type="ORF">Ga0061067_10560</name>
</gene>
<dbReference type="PANTHER" id="PTHR12526">
    <property type="entry name" value="GLYCOSYLTRANSFERASE"/>
    <property type="match status" value="1"/>
</dbReference>
<organism evidence="2 3">
    <name type="scientific">Pannonibacter indicus</name>
    <dbReference type="NCBI Taxonomy" id="466044"/>
    <lineage>
        <taxon>Bacteria</taxon>
        <taxon>Pseudomonadati</taxon>
        <taxon>Pseudomonadota</taxon>
        <taxon>Alphaproteobacteria</taxon>
        <taxon>Hyphomicrobiales</taxon>
        <taxon>Stappiaceae</taxon>
        <taxon>Pannonibacter</taxon>
    </lineage>
</organism>